<dbReference type="PROSITE" id="PS00201">
    <property type="entry name" value="FLAVODOXIN"/>
    <property type="match status" value="1"/>
</dbReference>
<dbReference type="SUPFAM" id="SSF52218">
    <property type="entry name" value="Flavoproteins"/>
    <property type="match status" value="1"/>
</dbReference>
<dbReference type="GO" id="GO:0010181">
    <property type="term" value="F:FMN binding"/>
    <property type="evidence" value="ECO:0007669"/>
    <property type="project" value="InterPro"/>
</dbReference>
<dbReference type="EMBL" id="BOQP01000028">
    <property type="protein sequence ID" value="GIM76730.1"/>
    <property type="molecule type" value="Genomic_DNA"/>
</dbReference>
<sequence>MKALVVYESMFGNTEQVARVIAERLQELTDVTLAHACEMPSAMNADLLVVGGPTHAFGLSRPATREDAARQGQVREEAVAPGLREYLDVSPMLTGTAAAAFDTKINKSFIPGSAARSAQRQLRRLGCRILQPAESFLVNGTQGPLADGELDRARRWAADLAAALLPEGHRV</sequence>
<comment type="caution">
    <text evidence="2">The sequence shown here is derived from an EMBL/GenBank/DDBJ whole genome shotgun (WGS) entry which is preliminary data.</text>
</comment>
<dbReference type="InterPro" id="IPR008254">
    <property type="entry name" value="Flavodoxin/NO_synth"/>
</dbReference>
<accession>A0A919SQY8</accession>
<dbReference type="Proteomes" id="UP000680865">
    <property type="component" value="Unassembled WGS sequence"/>
</dbReference>
<dbReference type="AlphaFoldDB" id="A0A919SQY8"/>
<keyword evidence="3" id="KW-1185">Reference proteome</keyword>
<feature type="domain" description="Flavodoxin-like" evidence="1">
    <location>
        <begin position="3"/>
        <end position="161"/>
    </location>
</feature>
<dbReference type="Pfam" id="PF00258">
    <property type="entry name" value="Flavodoxin_1"/>
    <property type="match status" value="1"/>
</dbReference>
<proteinExistence type="predicted"/>
<name>A0A919SQY8_9ACTN</name>
<dbReference type="GO" id="GO:0009055">
    <property type="term" value="F:electron transfer activity"/>
    <property type="evidence" value="ECO:0007669"/>
    <property type="project" value="InterPro"/>
</dbReference>
<dbReference type="PROSITE" id="PS50902">
    <property type="entry name" value="FLAVODOXIN_LIKE"/>
    <property type="match status" value="1"/>
</dbReference>
<dbReference type="RefSeq" id="WP_212999816.1">
    <property type="nucleotide sequence ID" value="NZ_BAAATW010000005.1"/>
</dbReference>
<gene>
    <name evidence="2" type="ORF">Aco04nite_51810</name>
</gene>
<evidence type="ECO:0000313" key="2">
    <source>
        <dbReference type="EMBL" id="GIM76730.1"/>
    </source>
</evidence>
<dbReference type="Gene3D" id="3.40.50.360">
    <property type="match status" value="1"/>
</dbReference>
<reference evidence="2" key="1">
    <citation type="submission" date="2021-03" db="EMBL/GenBank/DDBJ databases">
        <title>Whole genome shotgun sequence of Actinoplanes consettensis NBRC 14913.</title>
        <authorList>
            <person name="Komaki H."/>
            <person name="Tamura T."/>
        </authorList>
    </citation>
    <scope>NUCLEOTIDE SEQUENCE</scope>
    <source>
        <strain evidence="2">NBRC 14913</strain>
    </source>
</reference>
<evidence type="ECO:0000259" key="1">
    <source>
        <dbReference type="PROSITE" id="PS50902"/>
    </source>
</evidence>
<dbReference type="InterPro" id="IPR029039">
    <property type="entry name" value="Flavoprotein-like_sf"/>
</dbReference>
<dbReference type="InterPro" id="IPR001226">
    <property type="entry name" value="Flavodoxin_CS"/>
</dbReference>
<protein>
    <submittedName>
        <fullName evidence="2">Flavodoxin</fullName>
    </submittedName>
</protein>
<organism evidence="2 3">
    <name type="scientific">Winogradskya consettensis</name>
    <dbReference type="NCBI Taxonomy" id="113560"/>
    <lineage>
        <taxon>Bacteria</taxon>
        <taxon>Bacillati</taxon>
        <taxon>Actinomycetota</taxon>
        <taxon>Actinomycetes</taxon>
        <taxon>Micromonosporales</taxon>
        <taxon>Micromonosporaceae</taxon>
        <taxon>Winogradskya</taxon>
    </lineage>
</organism>
<evidence type="ECO:0000313" key="3">
    <source>
        <dbReference type="Proteomes" id="UP000680865"/>
    </source>
</evidence>